<gene>
    <name evidence="5" type="primary">gph</name>
    <name evidence="5" type="ordered locus">LI0364</name>
</gene>
<dbReference type="AlphaFoldDB" id="Q1MRF6"/>
<comment type="catalytic activity">
    <reaction evidence="1">
        <text>2-phosphoglycolate + H2O = glycolate + phosphate</text>
        <dbReference type="Rhea" id="RHEA:14369"/>
        <dbReference type="ChEBI" id="CHEBI:15377"/>
        <dbReference type="ChEBI" id="CHEBI:29805"/>
        <dbReference type="ChEBI" id="CHEBI:43474"/>
        <dbReference type="ChEBI" id="CHEBI:58033"/>
        <dbReference type="EC" id="3.1.3.18"/>
    </reaction>
</comment>
<evidence type="ECO:0000313" key="5">
    <source>
        <dbReference type="EMBL" id="CAJ54420.1"/>
    </source>
</evidence>
<dbReference type="InterPro" id="IPR023214">
    <property type="entry name" value="HAD_sf"/>
</dbReference>
<dbReference type="Gene3D" id="3.40.50.1000">
    <property type="entry name" value="HAD superfamily/HAD-like"/>
    <property type="match status" value="1"/>
</dbReference>
<dbReference type="eggNOG" id="COG0546">
    <property type="taxonomic scope" value="Bacteria"/>
</dbReference>
<dbReference type="RefSeq" id="WP_011526449.1">
    <property type="nucleotide sequence ID" value="NC_008011.1"/>
</dbReference>
<sequence length="224" mass="25062">MSYNNSLFNQVKNIFPQGIVGIIFDCDGVIIDSKSINVGYFNKILQELGYPNMTKEEADYVQMASVQDAMNFLIAHEDREKLKEVTQRFSYKNEVLPHLKIEPGLMNLLHWLKSRGIQLGINTNRVSKGINDVLLSLDLNGFFDPIITSDLFPAKPDPEGLLTILEIWNTEPSKVAFIGDSLTDEGAARAASIPLIAYCNTSLSASIHIEKFSDLYDALQGLYQ</sequence>
<dbReference type="InterPro" id="IPR006439">
    <property type="entry name" value="HAD-SF_hydro_IA"/>
</dbReference>
<evidence type="ECO:0000256" key="2">
    <source>
        <dbReference type="ARBA" id="ARBA00004818"/>
    </source>
</evidence>
<dbReference type="EC" id="3.1.3.18" evidence="4"/>
<dbReference type="STRING" id="363253.LI0364"/>
<dbReference type="SFLD" id="SFLDS00003">
    <property type="entry name" value="Haloacid_Dehalogenase"/>
    <property type="match status" value="1"/>
</dbReference>
<dbReference type="InterPro" id="IPR036412">
    <property type="entry name" value="HAD-like_sf"/>
</dbReference>
<reference evidence="5 6" key="1">
    <citation type="submission" date="2005-11" db="EMBL/GenBank/DDBJ databases">
        <title>The complete genome sequence of Lawsonia intracellularis: the causative agent of proliferative enteropathy.</title>
        <authorList>
            <person name="Kaur K."/>
            <person name="Zhang Q."/>
            <person name="Beckler D."/>
            <person name="Munir S."/>
            <person name="Li L."/>
            <person name="Kinsley K."/>
            <person name="Herron L."/>
            <person name="Peterson A."/>
            <person name="May B."/>
            <person name="Singh S."/>
            <person name="Gebhart C."/>
            <person name="Kapur V."/>
        </authorList>
    </citation>
    <scope>NUCLEOTIDE SEQUENCE [LARGE SCALE GENOMIC DNA]</scope>
    <source>
        <strain evidence="5 6">PHE/MN1-00</strain>
    </source>
</reference>
<name>Q1MRF6_LAWIP</name>
<evidence type="ECO:0000256" key="3">
    <source>
        <dbReference type="ARBA" id="ARBA00006171"/>
    </source>
</evidence>
<dbReference type="GO" id="GO:0005829">
    <property type="term" value="C:cytosol"/>
    <property type="evidence" value="ECO:0007669"/>
    <property type="project" value="TreeGrafter"/>
</dbReference>
<keyword evidence="6" id="KW-1185">Reference proteome</keyword>
<dbReference type="Pfam" id="PF13419">
    <property type="entry name" value="HAD_2"/>
    <property type="match status" value="1"/>
</dbReference>
<dbReference type="EMBL" id="AM180252">
    <property type="protein sequence ID" value="CAJ54420.1"/>
    <property type="molecule type" value="Genomic_DNA"/>
</dbReference>
<dbReference type="NCBIfam" id="TIGR01549">
    <property type="entry name" value="HAD-SF-IA-v1"/>
    <property type="match status" value="1"/>
</dbReference>
<organism evidence="5 6">
    <name type="scientific">Lawsonia intracellularis (strain PHE/MN1-00)</name>
    <dbReference type="NCBI Taxonomy" id="363253"/>
    <lineage>
        <taxon>Bacteria</taxon>
        <taxon>Pseudomonadati</taxon>
        <taxon>Thermodesulfobacteriota</taxon>
        <taxon>Desulfovibrionia</taxon>
        <taxon>Desulfovibrionales</taxon>
        <taxon>Desulfovibrionaceae</taxon>
        <taxon>Lawsonia</taxon>
    </lineage>
</organism>
<protein>
    <recommendedName>
        <fullName evidence="4">phosphoglycolate phosphatase</fullName>
        <ecNumber evidence="4">3.1.3.18</ecNumber>
    </recommendedName>
</protein>
<dbReference type="KEGG" id="lip:LI0364"/>
<dbReference type="Proteomes" id="UP000002430">
    <property type="component" value="Chromosome"/>
</dbReference>
<dbReference type="SFLD" id="SFLDG01129">
    <property type="entry name" value="C1.5:_HAD__Beta-PGM__Phosphata"/>
    <property type="match status" value="1"/>
</dbReference>
<dbReference type="InterPro" id="IPR041492">
    <property type="entry name" value="HAD_2"/>
</dbReference>
<evidence type="ECO:0000256" key="4">
    <source>
        <dbReference type="ARBA" id="ARBA00013078"/>
    </source>
</evidence>
<comment type="pathway">
    <text evidence="2">Organic acid metabolism; glycolate biosynthesis; glycolate from 2-phosphoglycolate: step 1/1.</text>
</comment>
<comment type="similarity">
    <text evidence="3">Belongs to the HAD-like hydrolase superfamily. CbbY/CbbZ/Gph/YieH family.</text>
</comment>
<evidence type="ECO:0000313" key="6">
    <source>
        <dbReference type="Proteomes" id="UP000002430"/>
    </source>
</evidence>
<dbReference type="InterPro" id="IPR023198">
    <property type="entry name" value="PGP-like_dom2"/>
</dbReference>
<dbReference type="HOGENOM" id="CLU_045011_19_3_7"/>
<dbReference type="Gene3D" id="1.10.150.240">
    <property type="entry name" value="Putative phosphatase, domain 2"/>
    <property type="match status" value="1"/>
</dbReference>
<dbReference type="GO" id="GO:0006281">
    <property type="term" value="P:DNA repair"/>
    <property type="evidence" value="ECO:0007669"/>
    <property type="project" value="TreeGrafter"/>
</dbReference>
<dbReference type="GO" id="GO:0008967">
    <property type="term" value="F:phosphoglycolate phosphatase activity"/>
    <property type="evidence" value="ECO:0007669"/>
    <property type="project" value="UniProtKB-EC"/>
</dbReference>
<evidence type="ECO:0000256" key="1">
    <source>
        <dbReference type="ARBA" id="ARBA00000830"/>
    </source>
</evidence>
<dbReference type="InterPro" id="IPR050155">
    <property type="entry name" value="HAD-like_hydrolase_sf"/>
</dbReference>
<accession>Q1MRF6</accession>
<dbReference type="OrthoDB" id="9793014at2"/>
<proteinExistence type="inferred from homology"/>
<dbReference type="SUPFAM" id="SSF56784">
    <property type="entry name" value="HAD-like"/>
    <property type="match status" value="1"/>
</dbReference>
<dbReference type="PANTHER" id="PTHR43434">
    <property type="entry name" value="PHOSPHOGLYCOLATE PHOSPHATASE"/>
    <property type="match status" value="1"/>
</dbReference>
<dbReference type="PANTHER" id="PTHR43434:SF1">
    <property type="entry name" value="PHOSPHOGLYCOLATE PHOSPHATASE"/>
    <property type="match status" value="1"/>
</dbReference>